<sequence length="105" mass="11749">MFKWTADSREKARVTPFHPEDAGEQGNRVNDNSCCGRSNELQFKTTINFINLDVRTKIVPVNYYPTSGSEKLILQMLERFLADGDADSANPFALNPVLGLMGKII</sequence>
<protein>
    <submittedName>
        <fullName evidence="1">Uncharacterized protein</fullName>
    </submittedName>
</protein>
<evidence type="ECO:0000313" key="2">
    <source>
        <dbReference type="Proteomes" id="UP000309997"/>
    </source>
</evidence>
<dbReference type="Proteomes" id="UP000309997">
    <property type="component" value="Unassembled WGS sequence"/>
</dbReference>
<dbReference type="EMBL" id="RCHU02000001">
    <property type="protein sequence ID" value="KAL3612961.1"/>
    <property type="molecule type" value="Genomic_DNA"/>
</dbReference>
<accession>A0ACC4D5V1</accession>
<keyword evidence="2" id="KW-1185">Reference proteome</keyword>
<proteinExistence type="predicted"/>
<organism evidence="1 2">
    <name type="scientific">Populus alba</name>
    <name type="common">White poplar</name>
    <dbReference type="NCBI Taxonomy" id="43335"/>
    <lineage>
        <taxon>Eukaryota</taxon>
        <taxon>Viridiplantae</taxon>
        <taxon>Streptophyta</taxon>
        <taxon>Embryophyta</taxon>
        <taxon>Tracheophyta</taxon>
        <taxon>Spermatophyta</taxon>
        <taxon>Magnoliopsida</taxon>
        <taxon>eudicotyledons</taxon>
        <taxon>Gunneridae</taxon>
        <taxon>Pentapetalae</taxon>
        <taxon>rosids</taxon>
        <taxon>fabids</taxon>
        <taxon>Malpighiales</taxon>
        <taxon>Salicaceae</taxon>
        <taxon>Saliceae</taxon>
        <taxon>Populus</taxon>
    </lineage>
</organism>
<comment type="caution">
    <text evidence="1">The sequence shown here is derived from an EMBL/GenBank/DDBJ whole genome shotgun (WGS) entry which is preliminary data.</text>
</comment>
<name>A0ACC4D5V1_POPAL</name>
<reference evidence="1 2" key="1">
    <citation type="journal article" date="2024" name="Plant Biotechnol. J.">
        <title>Genome and CRISPR/Cas9 system of a widespread forest tree (Populus alba) in the world.</title>
        <authorList>
            <person name="Liu Y.J."/>
            <person name="Jiang P.F."/>
            <person name="Han X.M."/>
            <person name="Li X.Y."/>
            <person name="Wang H.M."/>
            <person name="Wang Y.J."/>
            <person name="Wang X.X."/>
            <person name="Zeng Q.Y."/>
        </authorList>
    </citation>
    <scope>NUCLEOTIDE SEQUENCE [LARGE SCALE GENOMIC DNA]</scope>
    <source>
        <strain evidence="2">cv. PAL-ZL1</strain>
    </source>
</reference>
<evidence type="ECO:0000313" key="1">
    <source>
        <dbReference type="EMBL" id="KAL3612961.1"/>
    </source>
</evidence>
<gene>
    <name evidence="1" type="ORF">D5086_003981</name>
</gene>